<feature type="compositionally biased region" description="Polar residues" evidence="2">
    <location>
        <begin position="202"/>
        <end position="214"/>
    </location>
</feature>
<comment type="caution">
    <text evidence="3">The sequence shown here is derived from an EMBL/GenBank/DDBJ whole genome shotgun (WGS) entry which is preliminary data.</text>
</comment>
<sequence length="727" mass="81515">MMANLGPKSKTEQKRPAWLLAVENRKLASQDSDEDPAHTSLKFLSYLNSSESEDDGPVLPRHNALNFRQGLATKKSSPSKLPVPSKRSTDSPVNRSKLDDHQILVAAVAKESAKDSATSKVTNVMNHGGKPVLPVQRNSFSTDSSVDELNNSEEEAKFNISQRSSPATFGLPGAQEERTHTTPRERNNKVVSTSSTIKKSSQPVNSTPRSTTSIRKPVESTPTPSRTTKRRTQPQISIDVSAKPDGRTNTSTTTTTVPKTPTYGKMVPPATNTSARNRTVSMSAAPLKTPVSTRKPPTPTAISKERASPTAVRSSNTTKRTSGLPSGSSSVSIQLLKEEIAKYKNEIEAYKNQLMDADNREQEMLQAIESANQRAHEDSESFRQHYEDSQSDLQTTVDTLKRDLKKAQEDNSEKEELIESLQAKKKEFSKKISELKDENEQLDQERASIRKSLTDSRLKEERTLEDNSLLQSKLTTMTKRYECSETESAHLRAQLMKYQTEEQSELGYLQRRLRDLELENERLQDRIQFLTNSRNEAPPSSVTGSLNNFDQQSYHAGRSRTLSFYNNDSYCSGSVRSSSPPPVTPGISKYHTAPYSAYSEPATYYPESERSYADDRSNNWGERNSIHGENPISPYHQDSRRHTHNTPSKNNSLVDVSCLYTENESDLDLDERLKSLTDAKDQINFELARIPSSGNAIVRRRKNQLEEKLDEIEGLLRGVKMKIKARK</sequence>
<feature type="compositionally biased region" description="Polar residues" evidence="2">
    <location>
        <begin position="115"/>
        <end position="125"/>
    </location>
</feature>
<feature type="compositionally biased region" description="Basic and acidic residues" evidence="2">
    <location>
        <begin position="607"/>
        <end position="617"/>
    </location>
</feature>
<feature type="compositionally biased region" description="Low complexity" evidence="2">
    <location>
        <begin position="322"/>
        <end position="331"/>
    </location>
</feature>
<protein>
    <recommendedName>
        <fullName evidence="5">Enkurin domain-containing protein</fullName>
    </recommendedName>
</protein>
<gene>
    <name evidence="3" type="ORF">K7432_003450</name>
</gene>
<evidence type="ECO:0000313" key="4">
    <source>
        <dbReference type="Proteomes" id="UP001479436"/>
    </source>
</evidence>
<feature type="compositionally biased region" description="Polar residues" evidence="2">
    <location>
        <begin position="311"/>
        <end position="321"/>
    </location>
</feature>
<proteinExistence type="predicted"/>
<reference evidence="3 4" key="1">
    <citation type="submission" date="2023-04" db="EMBL/GenBank/DDBJ databases">
        <title>Genome of Basidiobolus ranarum AG-B5.</title>
        <authorList>
            <person name="Stajich J.E."/>
            <person name="Carter-House D."/>
            <person name="Gryganskyi A."/>
        </authorList>
    </citation>
    <scope>NUCLEOTIDE SEQUENCE [LARGE SCALE GENOMIC DNA]</scope>
    <source>
        <strain evidence="3 4">AG-B5</strain>
    </source>
</reference>
<accession>A0ABR2W636</accession>
<name>A0ABR2W636_9FUNG</name>
<feature type="region of interest" description="Disordered" evidence="2">
    <location>
        <begin position="49"/>
        <end position="99"/>
    </location>
</feature>
<keyword evidence="4" id="KW-1185">Reference proteome</keyword>
<feature type="compositionally biased region" description="Low complexity" evidence="2">
    <location>
        <begin position="74"/>
        <end position="86"/>
    </location>
</feature>
<feature type="coiled-coil region" evidence="1">
    <location>
        <begin position="695"/>
        <end position="722"/>
    </location>
</feature>
<feature type="compositionally biased region" description="Polar residues" evidence="2">
    <location>
        <begin position="136"/>
        <end position="149"/>
    </location>
</feature>
<evidence type="ECO:0008006" key="5">
    <source>
        <dbReference type="Google" id="ProtNLM"/>
    </source>
</evidence>
<feature type="compositionally biased region" description="Basic and acidic residues" evidence="2">
    <location>
        <begin position="175"/>
        <end position="188"/>
    </location>
</feature>
<feature type="compositionally biased region" description="Basic and acidic residues" evidence="2">
    <location>
        <begin position="374"/>
        <end position="388"/>
    </location>
</feature>
<evidence type="ECO:0000256" key="2">
    <source>
        <dbReference type="SAM" id="MobiDB-lite"/>
    </source>
</evidence>
<feature type="region of interest" description="Disordered" evidence="2">
    <location>
        <begin position="606"/>
        <end position="652"/>
    </location>
</feature>
<dbReference type="Proteomes" id="UP001479436">
    <property type="component" value="Unassembled WGS sequence"/>
</dbReference>
<feature type="region of interest" description="Disordered" evidence="2">
    <location>
        <begin position="370"/>
        <end position="393"/>
    </location>
</feature>
<dbReference type="EMBL" id="JASJQH010006981">
    <property type="protein sequence ID" value="KAK9721379.1"/>
    <property type="molecule type" value="Genomic_DNA"/>
</dbReference>
<feature type="compositionally biased region" description="Polar residues" evidence="2">
    <location>
        <begin position="270"/>
        <end position="282"/>
    </location>
</feature>
<evidence type="ECO:0000313" key="3">
    <source>
        <dbReference type="EMBL" id="KAK9721379.1"/>
    </source>
</evidence>
<keyword evidence="1" id="KW-0175">Coiled coil</keyword>
<feature type="compositionally biased region" description="Low complexity" evidence="2">
    <location>
        <begin position="248"/>
        <end position="262"/>
    </location>
</feature>
<feature type="region of interest" description="Disordered" evidence="2">
    <location>
        <begin position="113"/>
        <end position="331"/>
    </location>
</feature>
<organism evidence="3 4">
    <name type="scientific">Basidiobolus ranarum</name>
    <dbReference type="NCBI Taxonomy" id="34480"/>
    <lineage>
        <taxon>Eukaryota</taxon>
        <taxon>Fungi</taxon>
        <taxon>Fungi incertae sedis</taxon>
        <taxon>Zoopagomycota</taxon>
        <taxon>Entomophthoromycotina</taxon>
        <taxon>Basidiobolomycetes</taxon>
        <taxon>Basidiobolales</taxon>
        <taxon>Basidiobolaceae</taxon>
        <taxon>Basidiobolus</taxon>
    </lineage>
</organism>
<feature type="coiled-coil region" evidence="1">
    <location>
        <begin position="506"/>
        <end position="533"/>
    </location>
</feature>
<evidence type="ECO:0000256" key="1">
    <source>
        <dbReference type="SAM" id="Coils"/>
    </source>
</evidence>
<feature type="compositionally biased region" description="Low complexity" evidence="2">
    <location>
        <begin position="189"/>
        <end position="201"/>
    </location>
</feature>